<feature type="transmembrane region" description="Helical" evidence="6">
    <location>
        <begin position="233"/>
        <end position="256"/>
    </location>
</feature>
<name>A0A2T4YZB8_9HYPH</name>
<keyword evidence="8" id="KW-1185">Reference proteome</keyword>
<proteinExistence type="predicted"/>
<dbReference type="AlphaFoldDB" id="A0A2T4YZB8"/>
<protein>
    <submittedName>
        <fullName evidence="7">Amino acid/polyamine/organocation transporter (APC superfamily)</fullName>
    </submittedName>
</protein>
<dbReference type="Proteomes" id="UP000241808">
    <property type="component" value="Unassembled WGS sequence"/>
</dbReference>
<feature type="transmembrane region" description="Helical" evidence="6">
    <location>
        <begin position="387"/>
        <end position="411"/>
    </location>
</feature>
<evidence type="ECO:0000256" key="1">
    <source>
        <dbReference type="ARBA" id="ARBA00004141"/>
    </source>
</evidence>
<evidence type="ECO:0000256" key="4">
    <source>
        <dbReference type="ARBA" id="ARBA00022989"/>
    </source>
</evidence>
<feature type="transmembrane region" description="Helical" evidence="6">
    <location>
        <begin position="21"/>
        <end position="41"/>
    </location>
</feature>
<comment type="caution">
    <text evidence="7">The sequence shown here is derived from an EMBL/GenBank/DDBJ whole genome shotgun (WGS) entry which is preliminary data.</text>
</comment>
<evidence type="ECO:0000313" key="7">
    <source>
        <dbReference type="EMBL" id="PTM52280.1"/>
    </source>
</evidence>
<accession>A0A2T4YZB8</accession>
<feature type="transmembrane region" description="Helical" evidence="6">
    <location>
        <begin position="356"/>
        <end position="375"/>
    </location>
</feature>
<keyword evidence="3 6" id="KW-0812">Transmembrane</keyword>
<feature type="transmembrane region" description="Helical" evidence="6">
    <location>
        <begin position="194"/>
        <end position="212"/>
    </location>
</feature>
<feature type="transmembrane region" description="Helical" evidence="6">
    <location>
        <begin position="134"/>
        <end position="160"/>
    </location>
</feature>
<evidence type="ECO:0000256" key="5">
    <source>
        <dbReference type="ARBA" id="ARBA00023136"/>
    </source>
</evidence>
<keyword evidence="4 6" id="KW-1133">Transmembrane helix</keyword>
<feature type="transmembrane region" description="Helical" evidence="6">
    <location>
        <begin position="167"/>
        <end position="188"/>
    </location>
</feature>
<evidence type="ECO:0000256" key="3">
    <source>
        <dbReference type="ARBA" id="ARBA00022692"/>
    </source>
</evidence>
<keyword evidence="2" id="KW-0813">Transport</keyword>
<dbReference type="RefSeq" id="WP_108178665.1">
    <property type="nucleotide sequence ID" value="NZ_PZZL01000008.1"/>
</dbReference>
<feature type="transmembrane region" description="Helical" evidence="6">
    <location>
        <begin position="95"/>
        <end position="122"/>
    </location>
</feature>
<dbReference type="InterPro" id="IPR002293">
    <property type="entry name" value="AA/rel_permease1"/>
</dbReference>
<feature type="transmembrane region" description="Helical" evidence="6">
    <location>
        <begin position="53"/>
        <end position="74"/>
    </location>
</feature>
<dbReference type="GO" id="GO:0015171">
    <property type="term" value="F:amino acid transmembrane transporter activity"/>
    <property type="evidence" value="ECO:0007669"/>
    <property type="project" value="TreeGrafter"/>
</dbReference>
<sequence>MIHPSPPAPPGPPALKRRLGLTLLVLYGVGITVGAGIYVLVGAVAGRAGPHAPWAFAMAAIVMALTVASYAELCTRFPVSAGEAAYLREAFGSRLVSILTGLMTLLVGIVSSAAVTLGAAGYIHALTGWPREAIIVVVVLGLGLVAAWGILESVVVAAVFTVLEVGGLLMVILAAAGAGVPFGAAIVTLPPADLSILSGIAAASLIAFFAFIGFEDLANVAEEAQEPHRTLPLAMVLTLIIATVLYVVVAAVAVTAVPPTELAASEAPLSLVFQRLAGTGPVTLGLIAIVATLNTVLAQMTMATRVVYGMARQGDLPAPLAAVHAGTGTPLRATALVALAVLILALGVGLERLAAGTSFATLLIFALVNVALLRLKWRGVITAAPHVTVPAVVPAAGLATCLAMAAMALLLG</sequence>
<dbReference type="Gene3D" id="1.20.1740.10">
    <property type="entry name" value="Amino acid/polyamine transporter I"/>
    <property type="match status" value="1"/>
</dbReference>
<feature type="transmembrane region" description="Helical" evidence="6">
    <location>
        <begin position="276"/>
        <end position="297"/>
    </location>
</feature>
<keyword evidence="5 6" id="KW-0472">Membrane</keyword>
<dbReference type="Pfam" id="PF13520">
    <property type="entry name" value="AA_permease_2"/>
    <property type="match status" value="1"/>
</dbReference>
<feature type="transmembrane region" description="Helical" evidence="6">
    <location>
        <begin position="333"/>
        <end position="350"/>
    </location>
</feature>
<evidence type="ECO:0000256" key="2">
    <source>
        <dbReference type="ARBA" id="ARBA00022448"/>
    </source>
</evidence>
<gene>
    <name evidence="7" type="ORF">C8P69_10880</name>
</gene>
<dbReference type="PANTHER" id="PTHR43243:SF4">
    <property type="entry name" value="CATIONIC AMINO ACID TRANSPORTER 4"/>
    <property type="match status" value="1"/>
</dbReference>
<dbReference type="PANTHER" id="PTHR43243">
    <property type="entry name" value="INNER MEMBRANE TRANSPORTER YGJI-RELATED"/>
    <property type="match status" value="1"/>
</dbReference>
<organism evidence="7 8">
    <name type="scientific">Phreatobacter oligotrophus</name>
    <dbReference type="NCBI Taxonomy" id="1122261"/>
    <lineage>
        <taxon>Bacteria</taxon>
        <taxon>Pseudomonadati</taxon>
        <taxon>Pseudomonadota</taxon>
        <taxon>Alphaproteobacteria</taxon>
        <taxon>Hyphomicrobiales</taxon>
        <taxon>Phreatobacteraceae</taxon>
        <taxon>Phreatobacter</taxon>
    </lineage>
</organism>
<dbReference type="OrthoDB" id="7065842at2"/>
<reference evidence="7 8" key="1">
    <citation type="submission" date="2018-04" db="EMBL/GenBank/DDBJ databases">
        <title>Genomic Encyclopedia of Archaeal and Bacterial Type Strains, Phase II (KMG-II): from individual species to whole genera.</title>
        <authorList>
            <person name="Goeker M."/>
        </authorList>
    </citation>
    <scope>NUCLEOTIDE SEQUENCE [LARGE SCALE GENOMIC DNA]</scope>
    <source>
        <strain evidence="7 8">DSM 25521</strain>
    </source>
</reference>
<dbReference type="PIRSF" id="PIRSF006060">
    <property type="entry name" value="AA_transporter"/>
    <property type="match status" value="1"/>
</dbReference>
<comment type="subcellular location">
    <subcellularLocation>
        <location evidence="1">Membrane</location>
        <topology evidence="1">Multi-pass membrane protein</topology>
    </subcellularLocation>
</comment>
<evidence type="ECO:0000256" key="6">
    <source>
        <dbReference type="SAM" id="Phobius"/>
    </source>
</evidence>
<dbReference type="GO" id="GO:0016020">
    <property type="term" value="C:membrane"/>
    <property type="evidence" value="ECO:0007669"/>
    <property type="project" value="UniProtKB-SubCell"/>
</dbReference>
<dbReference type="EMBL" id="PZZL01000008">
    <property type="protein sequence ID" value="PTM52280.1"/>
    <property type="molecule type" value="Genomic_DNA"/>
</dbReference>
<evidence type="ECO:0000313" key="8">
    <source>
        <dbReference type="Proteomes" id="UP000241808"/>
    </source>
</evidence>